<evidence type="ECO:0000256" key="15">
    <source>
        <dbReference type="SAM" id="MobiDB-lite"/>
    </source>
</evidence>
<dbReference type="InterPro" id="IPR023214">
    <property type="entry name" value="HAD_sf"/>
</dbReference>
<feature type="domain" description="P-type ATPase C-terminal" evidence="18">
    <location>
        <begin position="186"/>
        <end position="272"/>
    </location>
</feature>
<dbReference type="Proteomes" id="UP001209570">
    <property type="component" value="Unassembled WGS sequence"/>
</dbReference>
<keyword evidence="20" id="KW-1185">Reference proteome</keyword>
<evidence type="ECO:0000256" key="3">
    <source>
        <dbReference type="ARBA" id="ARBA00022723"/>
    </source>
</evidence>
<evidence type="ECO:0000256" key="6">
    <source>
        <dbReference type="ARBA" id="ARBA00022842"/>
    </source>
</evidence>
<evidence type="ECO:0000256" key="4">
    <source>
        <dbReference type="ARBA" id="ARBA00022741"/>
    </source>
</evidence>
<name>A0AAD5LT19_PYTIN</name>
<comment type="catalytic activity">
    <reaction evidence="13">
        <text>Na(+)(in) + ATP + H2O = Na(+)(out) + ADP + phosphate + H(+)</text>
        <dbReference type="Rhea" id="RHEA:14633"/>
        <dbReference type="ChEBI" id="CHEBI:15377"/>
        <dbReference type="ChEBI" id="CHEBI:15378"/>
        <dbReference type="ChEBI" id="CHEBI:29101"/>
        <dbReference type="ChEBI" id="CHEBI:30616"/>
        <dbReference type="ChEBI" id="CHEBI:43474"/>
        <dbReference type="ChEBI" id="CHEBI:456216"/>
        <dbReference type="EC" id="7.2.2.3"/>
    </reaction>
    <physiologicalReaction direction="left-to-right" evidence="13">
        <dbReference type="Rhea" id="RHEA:14634"/>
    </physiologicalReaction>
</comment>
<dbReference type="SUPFAM" id="SSF81665">
    <property type="entry name" value="Calcium ATPase, transmembrane domain M"/>
    <property type="match status" value="1"/>
</dbReference>
<evidence type="ECO:0000256" key="7">
    <source>
        <dbReference type="ARBA" id="ARBA00022967"/>
    </source>
</evidence>
<dbReference type="GO" id="GO:0016887">
    <property type="term" value="F:ATP hydrolysis activity"/>
    <property type="evidence" value="ECO:0007669"/>
    <property type="project" value="InterPro"/>
</dbReference>
<dbReference type="GO" id="GO:0008554">
    <property type="term" value="F:P-type sodium transporter activity"/>
    <property type="evidence" value="ECO:0007669"/>
    <property type="project" value="UniProtKB-EC"/>
</dbReference>
<evidence type="ECO:0000256" key="2">
    <source>
        <dbReference type="ARBA" id="ARBA00022692"/>
    </source>
</evidence>
<feature type="region of interest" description="Disordered" evidence="15">
    <location>
        <begin position="351"/>
        <end position="375"/>
    </location>
</feature>
<evidence type="ECO:0000256" key="9">
    <source>
        <dbReference type="ARBA" id="ARBA00023053"/>
    </source>
</evidence>
<feature type="domain" description="P-type ATPase N-terminal" evidence="17">
    <location>
        <begin position="23"/>
        <end position="78"/>
    </location>
</feature>
<keyword evidence="11" id="KW-0813">Transport</keyword>
<feature type="transmembrane region" description="Helical" evidence="16">
    <location>
        <begin position="102"/>
        <end position="125"/>
    </location>
</feature>
<dbReference type="FunFam" id="3.40.50.1000:FF:000001">
    <property type="entry name" value="Phospholipid-transporting ATPase IC"/>
    <property type="match status" value="1"/>
</dbReference>
<dbReference type="GO" id="GO:0005886">
    <property type="term" value="C:plasma membrane"/>
    <property type="evidence" value="ECO:0007669"/>
    <property type="project" value="TreeGrafter"/>
</dbReference>
<dbReference type="EC" id="7.2.2.3" evidence="12"/>
<dbReference type="Pfam" id="PF16212">
    <property type="entry name" value="PhoLip_ATPase_C"/>
    <property type="match status" value="1"/>
</dbReference>
<evidence type="ECO:0000256" key="10">
    <source>
        <dbReference type="ARBA" id="ARBA00023136"/>
    </source>
</evidence>
<dbReference type="Gene3D" id="3.40.1110.10">
    <property type="entry name" value="Calcium-transporting ATPase, cytoplasmic domain N"/>
    <property type="match status" value="1"/>
</dbReference>
<evidence type="ECO:0000259" key="18">
    <source>
        <dbReference type="Pfam" id="PF16212"/>
    </source>
</evidence>
<evidence type="ECO:0000256" key="11">
    <source>
        <dbReference type="ARBA" id="ARBA00023201"/>
    </source>
</evidence>
<evidence type="ECO:0000256" key="12">
    <source>
        <dbReference type="ARBA" id="ARBA00035029"/>
    </source>
</evidence>
<dbReference type="GO" id="GO:0140326">
    <property type="term" value="F:ATPase-coupled intramembrane lipid transporter activity"/>
    <property type="evidence" value="ECO:0007669"/>
    <property type="project" value="TreeGrafter"/>
</dbReference>
<dbReference type="AlphaFoldDB" id="A0AAD5LT19"/>
<dbReference type="PROSITE" id="PS00154">
    <property type="entry name" value="ATPASE_E1_E2"/>
    <property type="match status" value="1"/>
</dbReference>
<dbReference type="InterPro" id="IPR032630">
    <property type="entry name" value="P_typ_ATPase_c"/>
</dbReference>
<dbReference type="InterPro" id="IPR032631">
    <property type="entry name" value="P-type_ATPase_N"/>
</dbReference>
<keyword evidence="11" id="KW-0406">Ion transport</keyword>
<feature type="region of interest" description="Disordered" evidence="15">
    <location>
        <begin position="657"/>
        <end position="766"/>
    </location>
</feature>
<dbReference type="GO" id="GO:0046872">
    <property type="term" value="F:metal ion binding"/>
    <property type="evidence" value="ECO:0007669"/>
    <property type="project" value="UniProtKB-KW"/>
</dbReference>
<dbReference type="PANTHER" id="PTHR24092">
    <property type="entry name" value="PROBABLE PHOSPHOLIPID-TRANSPORTING ATPASE"/>
    <property type="match status" value="1"/>
</dbReference>
<feature type="compositionally biased region" description="Low complexity" evidence="15">
    <location>
        <begin position="750"/>
        <end position="766"/>
    </location>
</feature>
<dbReference type="GO" id="GO:0005524">
    <property type="term" value="F:ATP binding"/>
    <property type="evidence" value="ECO:0007669"/>
    <property type="project" value="UniProtKB-KW"/>
</dbReference>
<keyword evidence="7" id="KW-1278">Translocase</keyword>
<evidence type="ECO:0000313" key="19">
    <source>
        <dbReference type="EMBL" id="KAJ0408844.1"/>
    </source>
</evidence>
<keyword evidence="9" id="KW-0915">Sodium</keyword>
<evidence type="ECO:0000256" key="13">
    <source>
        <dbReference type="ARBA" id="ARBA00049499"/>
    </source>
</evidence>
<evidence type="ECO:0000313" key="20">
    <source>
        <dbReference type="Proteomes" id="UP001209570"/>
    </source>
</evidence>
<dbReference type="InterPro" id="IPR001757">
    <property type="entry name" value="P_typ_ATPase"/>
</dbReference>
<dbReference type="EMBL" id="JAKCXM010000008">
    <property type="protein sequence ID" value="KAJ0408844.1"/>
    <property type="molecule type" value="Genomic_DNA"/>
</dbReference>
<protein>
    <recommendedName>
        <fullName evidence="14">P-type sodium-transporting ATPase4</fullName>
        <ecNumber evidence="12">7.2.2.3</ecNumber>
    </recommendedName>
</protein>
<keyword evidence="8 16" id="KW-1133">Transmembrane helix</keyword>
<reference evidence="19" key="1">
    <citation type="submission" date="2021-12" db="EMBL/GenBank/DDBJ databases">
        <title>Prjna785345.</title>
        <authorList>
            <person name="Rujirawat T."/>
            <person name="Krajaejun T."/>
        </authorList>
    </citation>
    <scope>NUCLEOTIDE SEQUENCE</scope>
    <source>
        <strain evidence="19">Pi057C3</strain>
    </source>
</reference>
<feature type="region of interest" description="Disordered" evidence="15">
    <location>
        <begin position="517"/>
        <end position="623"/>
    </location>
</feature>
<keyword evidence="2 16" id="KW-0812">Transmembrane</keyword>
<gene>
    <name evidence="19" type="ORF">P43SY_000740</name>
</gene>
<dbReference type="InterPro" id="IPR023299">
    <property type="entry name" value="ATPase_P-typ_cyto_dom_N"/>
</dbReference>
<dbReference type="NCBIfam" id="TIGR01494">
    <property type="entry name" value="ATPase_P-type"/>
    <property type="match status" value="1"/>
</dbReference>
<comment type="caution">
    <text evidence="19">The sequence shown here is derived from an EMBL/GenBank/DDBJ whole genome shotgun (WGS) entry which is preliminary data.</text>
</comment>
<comment type="subcellular location">
    <subcellularLocation>
        <location evidence="1">Membrane</location>
        <topology evidence="1">Multi-pass membrane protein</topology>
    </subcellularLocation>
</comment>
<dbReference type="Gene3D" id="1.20.1110.10">
    <property type="entry name" value="Calcium-transporting ATPase, transmembrane domain"/>
    <property type="match status" value="1"/>
</dbReference>
<keyword evidence="11" id="KW-0739">Sodium transport</keyword>
<keyword evidence="10 16" id="KW-0472">Membrane</keyword>
<keyword evidence="5" id="KW-0067">ATP-binding</keyword>
<evidence type="ECO:0000259" key="17">
    <source>
        <dbReference type="Pfam" id="PF16209"/>
    </source>
</evidence>
<evidence type="ECO:0000256" key="14">
    <source>
        <dbReference type="ARBA" id="ARBA00067200"/>
    </source>
</evidence>
<feature type="transmembrane region" description="Helical" evidence="16">
    <location>
        <begin position="221"/>
        <end position="242"/>
    </location>
</feature>
<dbReference type="GO" id="GO:0045332">
    <property type="term" value="P:phospholipid translocation"/>
    <property type="evidence" value="ECO:0007669"/>
    <property type="project" value="TreeGrafter"/>
</dbReference>
<organism evidence="19 20">
    <name type="scientific">Pythium insidiosum</name>
    <name type="common">Pythiosis disease agent</name>
    <dbReference type="NCBI Taxonomy" id="114742"/>
    <lineage>
        <taxon>Eukaryota</taxon>
        <taxon>Sar</taxon>
        <taxon>Stramenopiles</taxon>
        <taxon>Oomycota</taxon>
        <taxon>Peronosporomycetes</taxon>
        <taxon>Pythiales</taxon>
        <taxon>Pythiaceae</taxon>
        <taxon>Pythium</taxon>
    </lineage>
</organism>
<feature type="transmembrane region" description="Helical" evidence="16">
    <location>
        <begin position="189"/>
        <end position="209"/>
    </location>
</feature>
<sequence length="951" mass="103415">MASPAGPGIATAAAPQVEPRVAYLNDAAKNDHLIVTKRYAENVIVTSKYTIVSFVPKTIFEFFRVVANIYFLLISLLQPSLDESVVCANAVKLKGSADVGDFIVNFFTFLILYNNLVPISLYVSLDIIKVLQSHYMTQDDEMMDDEFRAIVRTSDLNEELGQVEYIFSDKTGTLTRNIMEFRNLCTNKTFGLFLGGTVFYSALLTTMKVKVVMLTLSWNKYHMFAMAFSFWLFFLFLIVYPFMTFLSYDMFGVTKMMFNEDAWNNVLLVAAIAGAADASASSEPLAPAPSAAPSTAFVSPFAALASAVAPPPSFDVEDVSSSSAPVASAPTSAPSPPAAPPASLVVAARRPLARAPQSTSPDAVTSSCSTPASSPVRATTTIYRAQANNIHCTTMRSEVTPAPSTEVKCSRCGHGVPPHAVFVPPSSSARPKLSFHRRVSSLPILFTAWPPASQEGGGLAILRASRPVAITASPLAIEVEAQAAIRFEKGVRSGQRALQLDARVLWREETDGLMALPPTTIVIDADDDSEDEGADHGKRTQLQLQLQPRDSDTETESESESALRRPPADPVQQLTGGRRRRRRRSTSPVASRPQRQRTDADAAPQSAPPRGAWSTAPPSSSTGPWNNVLTLLTVPHTDTAFVSPFAALVQHAMEASIQATRSRPSTPTARQHSPTASAAAQTNGASVAKPTASARESRARRPLQPKQEQRQQPSTPRTKRTPSTIEILSSPEPTEPDTKPLRVATEETVQPTAASASSQSTATPPAARHIVNLSAINGRRPVSVSVHYVATAPAQNELAAHVPSNQELRSVCEAAATTEKLMARASAADHGGHIMRHPQRLLIRQRLQRLEQLRSSISLDGVSASRLPQRIKLQVHTELTRLKAVELHFRWLQIEINATLLRYLDVELPVQVRRFLGDKYERVLDLSIPDVQLRLGTMTLKALRHVKSTCS</sequence>
<dbReference type="PANTHER" id="PTHR24092:SF150">
    <property type="entry name" value="PHOSPHOLIPID-TRANSPORTING ATPASE"/>
    <property type="match status" value="1"/>
</dbReference>
<keyword evidence="6" id="KW-0460">Magnesium</keyword>
<dbReference type="InterPro" id="IPR023298">
    <property type="entry name" value="ATPase_P-typ_TM_dom_sf"/>
</dbReference>
<dbReference type="Pfam" id="PF16209">
    <property type="entry name" value="PhoLip_ATPase_N"/>
    <property type="match status" value="1"/>
</dbReference>
<evidence type="ECO:0000256" key="5">
    <source>
        <dbReference type="ARBA" id="ARBA00022840"/>
    </source>
</evidence>
<feature type="compositionally biased region" description="Low complexity" evidence="15">
    <location>
        <begin position="710"/>
        <end position="724"/>
    </location>
</feature>
<dbReference type="Gene3D" id="3.40.50.1000">
    <property type="entry name" value="HAD superfamily/HAD-like"/>
    <property type="match status" value="1"/>
</dbReference>
<evidence type="ECO:0000256" key="8">
    <source>
        <dbReference type="ARBA" id="ARBA00022989"/>
    </source>
</evidence>
<dbReference type="InterPro" id="IPR018303">
    <property type="entry name" value="ATPase_P-typ_P_site"/>
</dbReference>
<feature type="compositionally biased region" description="Polar residues" evidence="15">
    <location>
        <begin position="657"/>
        <end position="685"/>
    </location>
</feature>
<feature type="compositionally biased region" description="Polar residues" evidence="15">
    <location>
        <begin position="357"/>
        <end position="375"/>
    </location>
</feature>
<evidence type="ECO:0000256" key="1">
    <source>
        <dbReference type="ARBA" id="ARBA00004141"/>
    </source>
</evidence>
<feature type="compositionally biased region" description="Acidic residues" evidence="15">
    <location>
        <begin position="524"/>
        <end position="533"/>
    </location>
</feature>
<accession>A0AAD5LT19</accession>
<keyword evidence="4" id="KW-0547">Nucleotide-binding</keyword>
<keyword evidence="3" id="KW-0479">Metal-binding</keyword>
<evidence type="ECO:0000256" key="16">
    <source>
        <dbReference type="SAM" id="Phobius"/>
    </source>
</evidence>
<proteinExistence type="predicted"/>